<comment type="caution">
    <text evidence="3">The sequence shown here is derived from an EMBL/GenBank/DDBJ whole genome shotgun (WGS) entry which is preliminary data.</text>
</comment>
<name>A0A6A4SPY6_SCOMX</name>
<proteinExistence type="predicted"/>
<keyword evidence="2" id="KW-1133">Transmembrane helix</keyword>
<evidence type="ECO:0000256" key="1">
    <source>
        <dbReference type="SAM" id="MobiDB-lite"/>
    </source>
</evidence>
<accession>A0A6A4SPY6</accession>
<keyword evidence="2" id="KW-0472">Membrane</keyword>
<keyword evidence="2" id="KW-0812">Transmembrane</keyword>
<gene>
    <name evidence="3" type="ORF">F2P81_014244</name>
</gene>
<evidence type="ECO:0000313" key="4">
    <source>
        <dbReference type="Proteomes" id="UP000438429"/>
    </source>
</evidence>
<organism evidence="3 4">
    <name type="scientific">Scophthalmus maximus</name>
    <name type="common">Turbot</name>
    <name type="synonym">Psetta maxima</name>
    <dbReference type="NCBI Taxonomy" id="52904"/>
    <lineage>
        <taxon>Eukaryota</taxon>
        <taxon>Metazoa</taxon>
        <taxon>Chordata</taxon>
        <taxon>Craniata</taxon>
        <taxon>Vertebrata</taxon>
        <taxon>Euteleostomi</taxon>
        <taxon>Actinopterygii</taxon>
        <taxon>Neopterygii</taxon>
        <taxon>Teleostei</taxon>
        <taxon>Neoteleostei</taxon>
        <taxon>Acanthomorphata</taxon>
        <taxon>Carangaria</taxon>
        <taxon>Pleuronectiformes</taxon>
        <taxon>Pleuronectoidei</taxon>
        <taxon>Scophthalmidae</taxon>
        <taxon>Scophthalmus</taxon>
    </lineage>
</organism>
<sequence length="164" mass="18519">MSPFEDIPVLEIFLGILGFGLSIMFCTTFCRVCSRMREEQIEREVWRRSEQDGRPPSIYFIPFPGSVSSQQDGEDVRAPRYSQELHTPPHYSTVFSGPPPSYTELGVKPEDLPPAYTEQSVPAFPMAPQPHTDTVQSQARSQAPSRDPLQLARAEVIEDSRLLH</sequence>
<dbReference type="AlphaFoldDB" id="A0A6A4SPY6"/>
<feature type="compositionally biased region" description="Polar residues" evidence="1">
    <location>
        <begin position="131"/>
        <end position="144"/>
    </location>
</feature>
<reference evidence="3 4" key="1">
    <citation type="submission" date="2019-06" db="EMBL/GenBank/DDBJ databases">
        <title>Draft genomes of female and male turbot (Scophthalmus maximus).</title>
        <authorList>
            <person name="Xu H."/>
            <person name="Xu X.-W."/>
            <person name="Shao C."/>
            <person name="Chen S."/>
        </authorList>
    </citation>
    <scope>NUCLEOTIDE SEQUENCE [LARGE SCALE GENOMIC DNA]</scope>
    <source>
        <strain evidence="3">Ysfricsl-2016a</strain>
        <tissue evidence="3">Blood</tissue>
    </source>
</reference>
<dbReference type="Proteomes" id="UP000438429">
    <property type="component" value="Unassembled WGS sequence"/>
</dbReference>
<evidence type="ECO:0000256" key="2">
    <source>
        <dbReference type="SAM" id="Phobius"/>
    </source>
</evidence>
<dbReference type="OrthoDB" id="8936510at2759"/>
<protein>
    <submittedName>
        <fullName evidence="3">Uncharacterized protein</fullName>
    </submittedName>
</protein>
<feature type="region of interest" description="Disordered" evidence="1">
    <location>
        <begin position="59"/>
        <end position="164"/>
    </location>
</feature>
<feature type="transmembrane region" description="Helical" evidence="2">
    <location>
        <begin position="12"/>
        <end position="33"/>
    </location>
</feature>
<dbReference type="EMBL" id="VEVO01000012">
    <property type="protein sequence ID" value="KAF0034178.1"/>
    <property type="molecule type" value="Genomic_DNA"/>
</dbReference>
<feature type="compositionally biased region" description="Basic and acidic residues" evidence="1">
    <location>
        <begin position="155"/>
        <end position="164"/>
    </location>
</feature>
<evidence type="ECO:0000313" key="3">
    <source>
        <dbReference type="EMBL" id="KAF0034178.1"/>
    </source>
</evidence>